<dbReference type="SUPFAM" id="SSF51905">
    <property type="entry name" value="FAD/NAD(P)-binding domain"/>
    <property type="match status" value="1"/>
</dbReference>
<evidence type="ECO:0000256" key="8">
    <source>
        <dbReference type="ARBA" id="ARBA00022857"/>
    </source>
</evidence>
<dbReference type="Pfam" id="PF13434">
    <property type="entry name" value="Lys_Orn_oxgnase"/>
    <property type="match status" value="2"/>
</dbReference>
<comment type="cofactor">
    <cofactor evidence="1">
        <name>FAD</name>
        <dbReference type="ChEBI" id="CHEBI:57692"/>
    </cofactor>
</comment>
<keyword evidence="6" id="KW-0285">Flavoprotein</keyword>
<evidence type="ECO:0000256" key="6">
    <source>
        <dbReference type="ARBA" id="ARBA00022630"/>
    </source>
</evidence>
<evidence type="ECO:0000256" key="16">
    <source>
        <dbReference type="SAM" id="MobiDB-lite"/>
    </source>
</evidence>
<evidence type="ECO:0000256" key="3">
    <source>
        <dbReference type="ARBA" id="ARBA00007588"/>
    </source>
</evidence>
<comment type="caution">
    <text evidence="17">The sequence shown here is derived from an EMBL/GenBank/DDBJ whole genome shotgun (WGS) entry which is preliminary data.</text>
</comment>
<reference evidence="17 18" key="1">
    <citation type="submission" date="2018-01" db="EMBL/GenBank/DDBJ databases">
        <title>Twenty Corynebacterium bovis Genomes.</title>
        <authorList>
            <person name="Gulvik C.A."/>
        </authorList>
    </citation>
    <scope>NUCLEOTIDE SEQUENCE [LARGE SCALE GENOMIC DNA]</scope>
    <source>
        <strain evidence="17 18">F6900</strain>
    </source>
</reference>
<dbReference type="Gene3D" id="3.50.50.60">
    <property type="entry name" value="FAD/NAD(P)-binding domain"/>
    <property type="match status" value="1"/>
</dbReference>
<evidence type="ECO:0000256" key="4">
    <source>
        <dbReference type="ARBA" id="ARBA00013076"/>
    </source>
</evidence>
<keyword evidence="7" id="KW-0274">FAD</keyword>
<organism evidence="17 18">
    <name type="scientific">Corynebacterium bovis</name>
    <dbReference type="NCBI Taxonomy" id="36808"/>
    <lineage>
        <taxon>Bacteria</taxon>
        <taxon>Bacillati</taxon>
        <taxon>Actinomycetota</taxon>
        <taxon>Actinomycetes</taxon>
        <taxon>Mycobacteriales</taxon>
        <taxon>Corynebacteriaceae</taxon>
        <taxon>Corynebacterium</taxon>
    </lineage>
</organism>
<proteinExistence type="inferred from homology"/>
<keyword evidence="9" id="KW-0560">Oxidoreductase</keyword>
<comment type="pathway">
    <text evidence="2">Siderophore biosynthesis; mycobactin biosynthesis.</text>
</comment>
<dbReference type="PANTHER" id="PTHR42802:SF1">
    <property type="entry name" value="L-ORNITHINE N(5)-MONOOXYGENASE"/>
    <property type="match status" value="1"/>
</dbReference>
<evidence type="ECO:0000256" key="12">
    <source>
        <dbReference type="ARBA" id="ARBA00031158"/>
    </source>
</evidence>
<evidence type="ECO:0000256" key="9">
    <source>
        <dbReference type="ARBA" id="ARBA00023002"/>
    </source>
</evidence>
<dbReference type="RefSeq" id="WP_125207379.1">
    <property type="nucleotide sequence ID" value="NZ_PQNK01000019.1"/>
</dbReference>
<evidence type="ECO:0000313" key="17">
    <source>
        <dbReference type="EMBL" id="RRO85664.1"/>
    </source>
</evidence>
<dbReference type="InterPro" id="IPR025700">
    <property type="entry name" value="Lys/Orn_oxygenase"/>
</dbReference>
<evidence type="ECO:0000256" key="5">
    <source>
        <dbReference type="ARBA" id="ARBA00016406"/>
    </source>
</evidence>
<feature type="compositionally biased region" description="Low complexity" evidence="16">
    <location>
        <begin position="19"/>
        <end position="35"/>
    </location>
</feature>
<feature type="compositionally biased region" description="Basic and acidic residues" evidence="16">
    <location>
        <begin position="189"/>
        <end position="225"/>
    </location>
</feature>
<evidence type="ECO:0000256" key="15">
    <source>
        <dbReference type="ARBA" id="ARBA00048407"/>
    </source>
</evidence>
<dbReference type="AlphaFoldDB" id="A0A426PX73"/>
<protein>
    <recommendedName>
        <fullName evidence="5">L-lysine N6-monooxygenase MbtG</fullName>
        <ecNumber evidence="4">1.14.13.59</ecNumber>
    </recommendedName>
    <alternativeName>
        <fullName evidence="14">Lysine 6-N-hydroxylase</fullName>
    </alternativeName>
    <alternativeName>
        <fullName evidence="13">Lysine N6-hydroxylase</fullName>
    </alternativeName>
    <alternativeName>
        <fullName evidence="11">Lysine-N-oxygenase</fullName>
    </alternativeName>
    <alternativeName>
        <fullName evidence="12">Mycobactin synthase protein G</fullName>
    </alternativeName>
</protein>
<feature type="region of interest" description="Disordered" evidence="16">
    <location>
        <begin position="1"/>
        <end position="35"/>
    </location>
</feature>
<keyword evidence="10 17" id="KW-0503">Monooxygenase</keyword>
<evidence type="ECO:0000256" key="2">
    <source>
        <dbReference type="ARBA" id="ARBA00005102"/>
    </source>
</evidence>
<dbReference type="InterPro" id="IPR036188">
    <property type="entry name" value="FAD/NAD-bd_sf"/>
</dbReference>
<feature type="region of interest" description="Disordered" evidence="16">
    <location>
        <begin position="178"/>
        <end position="225"/>
    </location>
</feature>
<gene>
    <name evidence="17" type="ORF">CXF48_09935</name>
</gene>
<name>A0A426PX73_9CORY</name>
<sequence length="502" mass="52486">MTPDDPAAPAAPPTGGYVDDTATAGHDTTAGSTDTAPAAHVHDVVGVGFGPANLGLAVALAEGAGPGERGVDTLFLESRPTFAWHPGLLLPDTPVRSSFLRDLVTPRTPRSRFTFINYLHEHGRLVEFINRRTVAPDRGEVADYLAWVAGLVPARVAYGSVVRGVEVLDGTPARFRVTVDAGAGPGGRGEPRRGEPRPTDPRAVDPRPADPRRGDPRRGRSEQGRRVHRYLARSVVLACGAEPVLPAWAEDPALGGTMRVVHASDLVPRMAWLTRRGMVGPGFRALVVGGGQSAVETVRHLHDRGVHVTAVTAGYGYARADTGPFAHRVADAAGADAVAAAPADVRADLLARARAGLTGGVDPALLTDLHDREYRQRWSGRRRLEVLRASEVTRVGSTPAGLVEADVTDRMTGAVTTVTVDVVVCATGFRPRPVGDVLPAGVEWTVGRDHRVAADGVPVPGLFAQGAAEDPSGPGSTLLSTVATRAGEVAGALRDDLRAAAG</sequence>
<dbReference type="EC" id="1.14.13.59" evidence="4"/>
<evidence type="ECO:0000256" key="1">
    <source>
        <dbReference type="ARBA" id="ARBA00001974"/>
    </source>
</evidence>
<evidence type="ECO:0000256" key="11">
    <source>
        <dbReference type="ARBA" id="ARBA00029939"/>
    </source>
</evidence>
<comment type="catalytic activity">
    <reaction evidence="15">
        <text>L-lysine + NADPH + O2 = N(6)-hydroxy-L-lysine + NADP(+) + H2O</text>
        <dbReference type="Rhea" id="RHEA:23228"/>
        <dbReference type="ChEBI" id="CHEBI:15377"/>
        <dbReference type="ChEBI" id="CHEBI:15379"/>
        <dbReference type="ChEBI" id="CHEBI:32551"/>
        <dbReference type="ChEBI" id="CHEBI:57783"/>
        <dbReference type="ChEBI" id="CHEBI:57820"/>
        <dbReference type="ChEBI" id="CHEBI:58349"/>
        <dbReference type="EC" id="1.14.13.59"/>
    </reaction>
</comment>
<evidence type="ECO:0000313" key="18">
    <source>
        <dbReference type="Proteomes" id="UP000276526"/>
    </source>
</evidence>
<evidence type="ECO:0000256" key="7">
    <source>
        <dbReference type="ARBA" id="ARBA00022827"/>
    </source>
</evidence>
<evidence type="ECO:0000256" key="10">
    <source>
        <dbReference type="ARBA" id="ARBA00023033"/>
    </source>
</evidence>
<dbReference type="EMBL" id="PQNK01000019">
    <property type="protein sequence ID" value="RRO85664.1"/>
    <property type="molecule type" value="Genomic_DNA"/>
</dbReference>
<dbReference type="GO" id="GO:0047091">
    <property type="term" value="F:L-lysine 6-monooxygenase (NADPH) activity"/>
    <property type="evidence" value="ECO:0007669"/>
    <property type="project" value="UniProtKB-EC"/>
</dbReference>
<evidence type="ECO:0000256" key="14">
    <source>
        <dbReference type="ARBA" id="ARBA00032738"/>
    </source>
</evidence>
<keyword evidence="8" id="KW-0521">NADP</keyword>
<evidence type="ECO:0000256" key="13">
    <source>
        <dbReference type="ARBA" id="ARBA00032493"/>
    </source>
</evidence>
<dbReference type="PANTHER" id="PTHR42802">
    <property type="entry name" value="MONOOXYGENASE"/>
    <property type="match status" value="1"/>
</dbReference>
<accession>A0A426PX73</accession>
<comment type="similarity">
    <text evidence="3">Belongs to the lysine N(6)-hydroxylase/L-ornithine N(5)-oxygenase family.</text>
</comment>
<dbReference type="Proteomes" id="UP000276526">
    <property type="component" value="Unassembled WGS sequence"/>
</dbReference>